<name>L2GQJ7_VAVCU</name>
<gene>
    <name evidence="1" type="ORF">VCUG_02634</name>
</gene>
<dbReference type="InParanoid" id="L2GQJ7"/>
<dbReference type="Proteomes" id="UP000011081">
    <property type="component" value="Unassembled WGS sequence"/>
</dbReference>
<evidence type="ECO:0000313" key="2">
    <source>
        <dbReference type="Proteomes" id="UP000011081"/>
    </source>
</evidence>
<evidence type="ECO:0000313" key="1">
    <source>
        <dbReference type="EMBL" id="ELA45879.1"/>
    </source>
</evidence>
<accession>L2GQJ7</accession>
<reference evidence="2" key="1">
    <citation type="submission" date="2011-03" db="EMBL/GenBank/DDBJ databases">
        <title>The genome sequence of Vavraia culicis strain floridensis.</title>
        <authorList>
            <consortium name="The Broad Institute Genome Sequencing Platform"/>
            <person name="Cuomo C."/>
            <person name="Becnel J."/>
            <person name="Sanscrainte N."/>
            <person name="Young S.K."/>
            <person name="Zeng Q."/>
            <person name="Gargeya S."/>
            <person name="Fitzgerald M."/>
            <person name="Haas B."/>
            <person name="Abouelleil A."/>
            <person name="Alvarado L."/>
            <person name="Arachchi H.M."/>
            <person name="Berlin A."/>
            <person name="Chapman S.B."/>
            <person name="Gearin G."/>
            <person name="Goldberg J."/>
            <person name="Griggs A."/>
            <person name="Gujja S."/>
            <person name="Hansen M."/>
            <person name="Heiman D."/>
            <person name="Howarth C."/>
            <person name="Larimer J."/>
            <person name="Lui A."/>
            <person name="MacDonald P.J.P."/>
            <person name="McCowen C."/>
            <person name="Montmayeur A."/>
            <person name="Murphy C."/>
            <person name="Neiman D."/>
            <person name="Pearson M."/>
            <person name="Priest M."/>
            <person name="Roberts A."/>
            <person name="Saif S."/>
            <person name="Shea T."/>
            <person name="Sisk P."/>
            <person name="Stolte C."/>
            <person name="Sykes S."/>
            <person name="Wortman J."/>
            <person name="Nusbaum C."/>
            <person name="Birren B."/>
        </authorList>
    </citation>
    <scope>NUCLEOTIDE SEQUENCE [LARGE SCALE GENOMIC DNA]</scope>
    <source>
        <strain evidence="2">floridensis</strain>
    </source>
</reference>
<dbReference type="RefSeq" id="XP_008075642.1">
    <property type="nucleotide sequence ID" value="XM_008077451.1"/>
</dbReference>
<dbReference type="AlphaFoldDB" id="L2GQJ7"/>
<proteinExistence type="predicted"/>
<keyword evidence="2" id="KW-1185">Reference proteome</keyword>
<dbReference type="GeneID" id="19880494"/>
<dbReference type="OrthoDB" id="61815at2759"/>
<protein>
    <submittedName>
        <fullName evidence="1">Uncharacterized protein</fullName>
    </submittedName>
</protein>
<sequence length="112" mass="12223">MLRHGTPSGHTSDRPNFEHVFSASFKFSGVISSVKSQEEGFLKVFLVGGCGASHGLNVKVTAAVAACFSIVVRMPVKVLLKCLLSFSADWCAEVFHNTNIFMAVSNKLRRYV</sequence>
<dbReference type="HOGENOM" id="CLU_2147777_0_0_1"/>
<organism evidence="1 2">
    <name type="scientific">Vavraia culicis (isolate floridensis)</name>
    <name type="common">Microsporidian parasite</name>
    <dbReference type="NCBI Taxonomy" id="948595"/>
    <lineage>
        <taxon>Eukaryota</taxon>
        <taxon>Fungi</taxon>
        <taxon>Fungi incertae sedis</taxon>
        <taxon>Microsporidia</taxon>
        <taxon>Pleistophoridae</taxon>
        <taxon>Vavraia</taxon>
    </lineage>
</organism>
<dbReference type="VEuPathDB" id="MicrosporidiaDB:VCUG_02634"/>
<dbReference type="EMBL" id="GL877494">
    <property type="protein sequence ID" value="ELA45879.1"/>
    <property type="molecule type" value="Genomic_DNA"/>
</dbReference>